<evidence type="ECO:0000259" key="6">
    <source>
        <dbReference type="Pfam" id="PF02016"/>
    </source>
</evidence>
<evidence type="ECO:0000256" key="1">
    <source>
        <dbReference type="ARBA" id="ARBA00010233"/>
    </source>
</evidence>
<dbReference type="CDD" id="cd07025">
    <property type="entry name" value="Peptidase_S66"/>
    <property type="match status" value="1"/>
</dbReference>
<protein>
    <submittedName>
        <fullName evidence="8">Putative murein peptide carboxypeptidase</fullName>
        <ecNumber evidence="8">3.4.16.-</ecNumber>
    </submittedName>
</protein>
<dbReference type="RefSeq" id="WP_146401202.1">
    <property type="nucleotide sequence ID" value="NZ_SJPQ01000003.1"/>
</dbReference>
<dbReference type="SUPFAM" id="SSF52317">
    <property type="entry name" value="Class I glutamine amidotransferase-like"/>
    <property type="match status" value="1"/>
</dbReference>
<reference evidence="8 9" key="1">
    <citation type="submission" date="2019-02" db="EMBL/GenBank/DDBJ databases">
        <title>Deep-cultivation of Planctomycetes and their phenomic and genomic characterization uncovers novel biology.</title>
        <authorList>
            <person name="Wiegand S."/>
            <person name="Jogler M."/>
            <person name="Boedeker C."/>
            <person name="Pinto D."/>
            <person name="Vollmers J."/>
            <person name="Rivas-Marin E."/>
            <person name="Kohn T."/>
            <person name="Peeters S.H."/>
            <person name="Heuer A."/>
            <person name="Rast P."/>
            <person name="Oberbeckmann S."/>
            <person name="Bunk B."/>
            <person name="Jeske O."/>
            <person name="Meyerdierks A."/>
            <person name="Storesund J.E."/>
            <person name="Kallscheuer N."/>
            <person name="Luecker S."/>
            <person name="Lage O.M."/>
            <person name="Pohl T."/>
            <person name="Merkel B.J."/>
            <person name="Hornburger P."/>
            <person name="Mueller R.-W."/>
            <person name="Bruemmer F."/>
            <person name="Labrenz M."/>
            <person name="Spormann A.M."/>
            <person name="Op Den Camp H."/>
            <person name="Overmann J."/>
            <person name="Amann R."/>
            <person name="Jetten M.S.M."/>
            <person name="Mascher T."/>
            <person name="Medema M.H."/>
            <person name="Devos D.P."/>
            <person name="Kaster A.-K."/>
            <person name="Ovreas L."/>
            <person name="Rohde M."/>
            <person name="Galperin M.Y."/>
            <person name="Jogler C."/>
        </authorList>
    </citation>
    <scope>NUCLEOTIDE SEQUENCE [LARGE SCALE GENOMIC DNA]</scope>
    <source>
        <strain evidence="8 9">Mal64</strain>
    </source>
</reference>
<evidence type="ECO:0000256" key="2">
    <source>
        <dbReference type="ARBA" id="ARBA00022645"/>
    </source>
</evidence>
<dbReference type="Gene3D" id="3.50.30.60">
    <property type="entry name" value="LD-carboxypeptidase A C-terminal domain-like"/>
    <property type="match status" value="1"/>
</dbReference>
<keyword evidence="4 8" id="KW-0378">Hydrolase</keyword>
<dbReference type="PANTHER" id="PTHR30237">
    <property type="entry name" value="MURAMOYLTETRAPEPTIDE CARBOXYPEPTIDASE"/>
    <property type="match status" value="1"/>
</dbReference>
<dbReference type="Pfam" id="PF17676">
    <property type="entry name" value="Peptidase_S66C"/>
    <property type="match status" value="1"/>
</dbReference>
<organism evidence="8 9">
    <name type="scientific">Pseudobythopirellula maris</name>
    <dbReference type="NCBI Taxonomy" id="2527991"/>
    <lineage>
        <taxon>Bacteria</taxon>
        <taxon>Pseudomonadati</taxon>
        <taxon>Planctomycetota</taxon>
        <taxon>Planctomycetia</taxon>
        <taxon>Pirellulales</taxon>
        <taxon>Lacipirellulaceae</taxon>
        <taxon>Pseudobythopirellula</taxon>
    </lineage>
</organism>
<dbReference type="Pfam" id="PF02016">
    <property type="entry name" value="Peptidase_S66"/>
    <property type="match status" value="1"/>
</dbReference>
<evidence type="ECO:0000256" key="4">
    <source>
        <dbReference type="ARBA" id="ARBA00022801"/>
    </source>
</evidence>
<dbReference type="PIRSF" id="PIRSF028757">
    <property type="entry name" value="LD-carboxypeptidase"/>
    <property type="match status" value="1"/>
</dbReference>
<evidence type="ECO:0000313" key="8">
    <source>
        <dbReference type="EMBL" id="TWT87235.1"/>
    </source>
</evidence>
<name>A0A5C5ZJD1_9BACT</name>
<dbReference type="OrthoDB" id="9807329at2"/>
<sequence>MNCKPPPALRQGDTISLVAPASSPRPEQLAAAVAAIHAAGYRTKTYRDVCQSVDYLAGTDEERADELQQALADPETAAVFAVRGGYGVARLLDLLDYAALSEQPKIVAGYSDITALHAALMARCGWMAFHSPNAIDLAPEQGHGPSTESLWRLITRSAAPATLASADDWPAMRALVGGAARGPLVGGNLAVLMGLVATPYELATEGSVFFFEDTGEAPHRIDRLLAQLSLSGKLAQVAAVAVGHLSDTGEELGADRDAENAFGFPPIIERVLERYLAPLGVPVLVGLPVGHEAPNLALPQGAEVELDADAGRLVLVEPCVV</sequence>
<dbReference type="InterPro" id="IPR040449">
    <property type="entry name" value="Peptidase_S66_N"/>
</dbReference>
<comment type="caution">
    <text evidence="8">The sequence shown here is derived from an EMBL/GenBank/DDBJ whole genome shotgun (WGS) entry which is preliminary data.</text>
</comment>
<comment type="similarity">
    <text evidence="1">Belongs to the peptidase S66 family.</text>
</comment>
<dbReference type="InterPro" id="IPR003507">
    <property type="entry name" value="S66_fam"/>
</dbReference>
<dbReference type="InterPro" id="IPR027478">
    <property type="entry name" value="LdcA_N"/>
</dbReference>
<dbReference type="Gene3D" id="3.40.50.10740">
    <property type="entry name" value="Class I glutamine amidotransferase-like"/>
    <property type="match status" value="1"/>
</dbReference>
<dbReference type="AlphaFoldDB" id="A0A5C5ZJD1"/>
<dbReference type="GO" id="GO:0004180">
    <property type="term" value="F:carboxypeptidase activity"/>
    <property type="evidence" value="ECO:0007669"/>
    <property type="project" value="UniProtKB-KW"/>
</dbReference>
<keyword evidence="9" id="KW-1185">Reference proteome</keyword>
<proteinExistence type="inferred from homology"/>
<feature type="domain" description="LD-carboxypeptidase N-terminal" evidence="6">
    <location>
        <begin position="15"/>
        <end position="130"/>
    </location>
</feature>
<evidence type="ECO:0000313" key="9">
    <source>
        <dbReference type="Proteomes" id="UP000315440"/>
    </source>
</evidence>
<dbReference type="SUPFAM" id="SSF141986">
    <property type="entry name" value="LD-carboxypeptidase A C-terminal domain-like"/>
    <property type="match status" value="1"/>
</dbReference>
<evidence type="ECO:0000256" key="5">
    <source>
        <dbReference type="ARBA" id="ARBA00022825"/>
    </source>
</evidence>
<dbReference type="EC" id="3.4.16.-" evidence="8"/>
<dbReference type="InterPro" id="IPR040921">
    <property type="entry name" value="Peptidase_S66C"/>
</dbReference>
<feature type="domain" description="LD-carboxypeptidase C-terminal" evidence="7">
    <location>
        <begin position="181"/>
        <end position="306"/>
    </location>
</feature>
<keyword evidence="2 8" id="KW-0121">Carboxypeptidase</keyword>
<dbReference type="PANTHER" id="PTHR30237:SF2">
    <property type="entry name" value="MUREIN TETRAPEPTIDE CARBOXYPEPTIDASE"/>
    <property type="match status" value="1"/>
</dbReference>
<gene>
    <name evidence="8" type="primary">ykfA_1</name>
    <name evidence="8" type="ORF">Mal64_27730</name>
</gene>
<dbReference type="InterPro" id="IPR029062">
    <property type="entry name" value="Class_I_gatase-like"/>
</dbReference>
<dbReference type="GO" id="GO:0008236">
    <property type="term" value="F:serine-type peptidase activity"/>
    <property type="evidence" value="ECO:0007669"/>
    <property type="project" value="UniProtKB-KW"/>
</dbReference>
<evidence type="ECO:0000259" key="7">
    <source>
        <dbReference type="Pfam" id="PF17676"/>
    </source>
</evidence>
<evidence type="ECO:0000256" key="3">
    <source>
        <dbReference type="ARBA" id="ARBA00022670"/>
    </source>
</evidence>
<dbReference type="EMBL" id="SJPQ01000003">
    <property type="protein sequence ID" value="TWT87235.1"/>
    <property type="molecule type" value="Genomic_DNA"/>
</dbReference>
<dbReference type="Proteomes" id="UP000315440">
    <property type="component" value="Unassembled WGS sequence"/>
</dbReference>
<keyword evidence="5" id="KW-0720">Serine protease</keyword>
<accession>A0A5C5ZJD1</accession>
<dbReference type="InterPro" id="IPR027461">
    <property type="entry name" value="Carboxypeptidase_A_C_sf"/>
</dbReference>
<keyword evidence="3" id="KW-0645">Protease</keyword>
<dbReference type="GO" id="GO:0006508">
    <property type="term" value="P:proteolysis"/>
    <property type="evidence" value="ECO:0007669"/>
    <property type="project" value="UniProtKB-KW"/>
</dbReference>